<reference evidence="1 2" key="1">
    <citation type="submission" date="2018-02" db="EMBL/GenBank/DDBJ databases">
        <title>The genomes of Aspergillus section Nigri reveals drivers in fungal speciation.</title>
        <authorList>
            <consortium name="DOE Joint Genome Institute"/>
            <person name="Vesth T.C."/>
            <person name="Nybo J."/>
            <person name="Theobald S."/>
            <person name="Brandl J."/>
            <person name="Frisvad J.C."/>
            <person name="Nielsen K.F."/>
            <person name="Lyhne E.K."/>
            <person name="Kogle M.E."/>
            <person name="Kuo A."/>
            <person name="Riley R."/>
            <person name="Clum A."/>
            <person name="Nolan M."/>
            <person name="Lipzen A."/>
            <person name="Salamov A."/>
            <person name="Henrissat B."/>
            <person name="Wiebenga A."/>
            <person name="De vries R.P."/>
            <person name="Grigoriev I.V."/>
            <person name="Mortensen U.H."/>
            <person name="Andersen M.R."/>
            <person name="Baker S.E."/>
        </authorList>
    </citation>
    <scope>NUCLEOTIDE SEQUENCE [LARGE SCALE GENOMIC DNA]</scope>
    <source>
        <strain evidence="1 2">CBS 121057</strain>
    </source>
</reference>
<keyword evidence="2" id="KW-1185">Reference proteome</keyword>
<dbReference type="VEuPathDB" id="FungiDB:BO78DRAFT_283899"/>
<evidence type="ECO:0000313" key="1">
    <source>
        <dbReference type="EMBL" id="PYI06582.1"/>
    </source>
</evidence>
<dbReference type="OrthoDB" id="5100247at2759"/>
<evidence type="ECO:0000313" key="2">
    <source>
        <dbReference type="Proteomes" id="UP000248423"/>
    </source>
</evidence>
<proteinExistence type="predicted"/>
<feature type="non-terminal residue" evidence="1">
    <location>
        <position position="1"/>
    </location>
</feature>
<accession>A0A319E8X2</accession>
<dbReference type="Proteomes" id="UP000248423">
    <property type="component" value="Unassembled WGS sequence"/>
</dbReference>
<organism evidence="1 2">
    <name type="scientific">Aspergillus sclerotiicarbonarius (strain CBS 121057 / IBT 28362)</name>
    <dbReference type="NCBI Taxonomy" id="1448318"/>
    <lineage>
        <taxon>Eukaryota</taxon>
        <taxon>Fungi</taxon>
        <taxon>Dikarya</taxon>
        <taxon>Ascomycota</taxon>
        <taxon>Pezizomycotina</taxon>
        <taxon>Eurotiomycetes</taxon>
        <taxon>Eurotiomycetidae</taxon>
        <taxon>Eurotiales</taxon>
        <taxon>Aspergillaceae</taxon>
        <taxon>Aspergillus</taxon>
        <taxon>Aspergillus subgen. Circumdati</taxon>
    </lineage>
</organism>
<name>A0A319E8X2_ASPSB</name>
<feature type="non-terminal residue" evidence="1">
    <location>
        <position position="86"/>
    </location>
</feature>
<dbReference type="EMBL" id="KZ826348">
    <property type="protein sequence ID" value="PYI06582.1"/>
    <property type="molecule type" value="Genomic_DNA"/>
</dbReference>
<protein>
    <submittedName>
        <fullName evidence="1">Uncharacterized protein</fullName>
    </submittedName>
</protein>
<dbReference type="AlphaFoldDB" id="A0A319E8X2"/>
<gene>
    <name evidence="1" type="ORF">BO78DRAFT_283899</name>
</gene>
<sequence>VEPWASHYCAAISDKRYGDAIWARYNMDGRMVDGKYKSISMTKDGVIEDVGVPVYEMIMDDARVYAKDSPEDYRDALLLYDTTSPS</sequence>